<dbReference type="AlphaFoldDB" id="A0A9X1SW72"/>
<sequence length="420" mass="45508">MDQVAGPGVVGRSDYGSALAAEAARLPMSLRGQLPVSEGAVLLWDGIVAICHALLHPSDDLDWVQRLTTVLDVKAAAFTPESLEAIRSELERIAADKDAAWFTNLARSDFLKFLEKAVGTAAYHRIRRAVLDDMATVAETIRVGVQLLQPYAQAAEDMIRVLPATNRGDLRSALGAAELVLVKLVIQADLVLEQLLDAAINDEFSDELFTKLPAPTTEELEAVVPKLRAIISDRARQLAAELGSGVSRKIQGARDAISMSADPVSQAANSLIELIDRLLRTAFTDEEVLAWIDDNYPAAKDLKYERGKALVPTKRAQALCFVFGGQPRGTGDDIRETLAEVIVNVRSQLQGLKHADTGEPEELTELGLLMGAVESFFAVGVRLAWSTVPEEALQQLHQRIDPTRLAAAEPHAPERTGTFG</sequence>
<accession>A0A9X1SW72</accession>
<evidence type="ECO:0000313" key="2">
    <source>
        <dbReference type="Proteomes" id="UP001138997"/>
    </source>
</evidence>
<dbReference type="RefSeq" id="WP_231438271.1">
    <property type="nucleotide sequence ID" value="NZ_JAJOMB010000001.1"/>
</dbReference>
<dbReference type="EMBL" id="JAJOMB010000001">
    <property type="protein sequence ID" value="MCD5309343.1"/>
    <property type="molecule type" value="Genomic_DNA"/>
</dbReference>
<keyword evidence="2" id="KW-1185">Reference proteome</keyword>
<evidence type="ECO:0000313" key="1">
    <source>
        <dbReference type="EMBL" id="MCD5309343.1"/>
    </source>
</evidence>
<name>A0A9X1SW72_9ACTN</name>
<organism evidence="1 2">
    <name type="scientific">Kineosporia babensis</name>
    <dbReference type="NCBI Taxonomy" id="499548"/>
    <lineage>
        <taxon>Bacteria</taxon>
        <taxon>Bacillati</taxon>
        <taxon>Actinomycetota</taxon>
        <taxon>Actinomycetes</taxon>
        <taxon>Kineosporiales</taxon>
        <taxon>Kineosporiaceae</taxon>
        <taxon>Kineosporia</taxon>
    </lineage>
</organism>
<comment type="caution">
    <text evidence="1">The sequence shown here is derived from an EMBL/GenBank/DDBJ whole genome shotgun (WGS) entry which is preliminary data.</text>
</comment>
<gene>
    <name evidence="1" type="ORF">LR394_00415</name>
</gene>
<protein>
    <submittedName>
        <fullName evidence="1">Uncharacterized protein</fullName>
    </submittedName>
</protein>
<dbReference type="Proteomes" id="UP001138997">
    <property type="component" value="Unassembled WGS sequence"/>
</dbReference>
<reference evidence="1" key="1">
    <citation type="submission" date="2021-11" db="EMBL/GenBank/DDBJ databases">
        <title>Streptomyces corallinus and Kineosporia corallina sp. nov., two new coral-derived marine actinobacteria.</title>
        <authorList>
            <person name="Buangrab K."/>
            <person name="Sutthacheep M."/>
            <person name="Yeemin T."/>
            <person name="Harunari E."/>
            <person name="Igarashi Y."/>
            <person name="Sripreechasak P."/>
            <person name="Kanchanasin P."/>
            <person name="Tanasupawat S."/>
            <person name="Phongsopitanun W."/>
        </authorList>
    </citation>
    <scope>NUCLEOTIDE SEQUENCE</scope>
    <source>
        <strain evidence="1">JCM 31032</strain>
    </source>
</reference>
<proteinExistence type="predicted"/>